<dbReference type="Gene3D" id="1.10.510.10">
    <property type="entry name" value="Transferase(Phosphotransferase) domain 1"/>
    <property type="match status" value="1"/>
</dbReference>
<proteinExistence type="predicted"/>
<evidence type="ECO:0000313" key="2">
    <source>
        <dbReference type="EMBL" id="KAK3592061.1"/>
    </source>
</evidence>
<dbReference type="PANTHER" id="PTHR26392">
    <property type="entry name" value="MITOGEN-ACTIVATED PROTEIN KINASE KINASE KINASE 7-RELATED"/>
    <property type="match status" value="1"/>
</dbReference>
<feature type="domain" description="Protein kinase" evidence="1">
    <location>
        <begin position="1"/>
        <end position="132"/>
    </location>
</feature>
<gene>
    <name evidence="2" type="ORF">CHS0354_019317</name>
</gene>
<dbReference type="SUPFAM" id="SSF56112">
    <property type="entry name" value="Protein kinase-like (PK-like)"/>
    <property type="match status" value="1"/>
</dbReference>
<dbReference type="GO" id="GO:0004672">
    <property type="term" value="F:protein kinase activity"/>
    <property type="evidence" value="ECO:0007669"/>
    <property type="project" value="InterPro"/>
</dbReference>
<organism evidence="2 3">
    <name type="scientific">Potamilus streckersoni</name>
    <dbReference type="NCBI Taxonomy" id="2493646"/>
    <lineage>
        <taxon>Eukaryota</taxon>
        <taxon>Metazoa</taxon>
        <taxon>Spiralia</taxon>
        <taxon>Lophotrochozoa</taxon>
        <taxon>Mollusca</taxon>
        <taxon>Bivalvia</taxon>
        <taxon>Autobranchia</taxon>
        <taxon>Heteroconchia</taxon>
        <taxon>Palaeoheterodonta</taxon>
        <taxon>Unionida</taxon>
        <taxon>Unionoidea</taxon>
        <taxon>Unionidae</taxon>
        <taxon>Ambleminae</taxon>
        <taxon>Lampsilini</taxon>
        <taxon>Potamilus</taxon>
    </lineage>
</organism>
<dbReference type="GO" id="GO:0005524">
    <property type="term" value="F:ATP binding"/>
    <property type="evidence" value="ECO:0007669"/>
    <property type="project" value="InterPro"/>
</dbReference>
<name>A0AAE0SI12_9BIVA</name>
<evidence type="ECO:0000259" key="1">
    <source>
        <dbReference type="PROSITE" id="PS50011"/>
    </source>
</evidence>
<dbReference type="PROSITE" id="PS50011">
    <property type="entry name" value="PROTEIN_KINASE_DOM"/>
    <property type="match status" value="1"/>
</dbReference>
<reference evidence="2" key="2">
    <citation type="journal article" date="2021" name="Genome Biol. Evol.">
        <title>Developing a high-quality reference genome for a parasitic bivalve with doubly uniparental inheritance (Bivalvia: Unionida).</title>
        <authorList>
            <person name="Smith C.H."/>
        </authorList>
    </citation>
    <scope>NUCLEOTIDE SEQUENCE</scope>
    <source>
        <strain evidence="2">CHS0354</strain>
        <tissue evidence="2">Mantle</tissue>
    </source>
</reference>
<protein>
    <recommendedName>
        <fullName evidence="1">Protein kinase domain-containing protein</fullName>
    </recommendedName>
</protein>
<reference evidence="2" key="3">
    <citation type="submission" date="2023-05" db="EMBL/GenBank/DDBJ databases">
        <authorList>
            <person name="Smith C.H."/>
        </authorList>
    </citation>
    <scope>NUCLEOTIDE SEQUENCE</scope>
    <source>
        <strain evidence="2">CHS0354</strain>
        <tissue evidence="2">Mantle</tissue>
    </source>
</reference>
<comment type="caution">
    <text evidence="2">The sequence shown here is derived from an EMBL/GenBank/DDBJ whole genome shotgun (WGS) entry which is preliminary data.</text>
</comment>
<dbReference type="Pfam" id="PF00069">
    <property type="entry name" value="Pkinase"/>
    <property type="match status" value="1"/>
</dbReference>
<dbReference type="InterPro" id="IPR011009">
    <property type="entry name" value="Kinase-like_dom_sf"/>
</dbReference>
<dbReference type="PANTHER" id="PTHR26392:SF92">
    <property type="entry name" value="PROTEIN KINASE DOMAIN-CONTAINING PROTEIN"/>
    <property type="match status" value="1"/>
</dbReference>
<accession>A0AAE0SI12</accession>
<keyword evidence="3" id="KW-1185">Reference proteome</keyword>
<dbReference type="InterPro" id="IPR000719">
    <property type="entry name" value="Prot_kinase_dom"/>
</dbReference>
<evidence type="ECO:0000313" key="3">
    <source>
        <dbReference type="Proteomes" id="UP001195483"/>
    </source>
</evidence>
<dbReference type="EMBL" id="JAEAOA010001195">
    <property type="protein sequence ID" value="KAK3592061.1"/>
    <property type="molecule type" value="Genomic_DNA"/>
</dbReference>
<dbReference type="Proteomes" id="UP001195483">
    <property type="component" value="Unassembled WGS sequence"/>
</dbReference>
<dbReference type="AlphaFoldDB" id="A0AAE0SI12"/>
<reference evidence="2" key="1">
    <citation type="journal article" date="2021" name="Genome Biol. Evol.">
        <title>A High-Quality Reference Genome for a Parasitic Bivalve with Doubly Uniparental Inheritance (Bivalvia: Unionida).</title>
        <authorList>
            <person name="Smith C.H."/>
        </authorList>
    </citation>
    <scope>NUCLEOTIDE SEQUENCE</scope>
    <source>
        <strain evidence="2">CHS0354</strain>
    </source>
</reference>
<sequence>MRHGLTKMHQVEPMLGDTRASLHLQKMISPQVTQGHKIGTTPYKAPEITINRPGFHSRASDVYSLGLVIWELWYCDLVYEKFNTDHGEIPKLKPRDPMNKTLRSLIKKCLQSNPNARLSIREVVDIAMKITVEQHASPLE</sequence>